<reference evidence="1" key="1">
    <citation type="submission" date="2019-06" db="EMBL/GenBank/DDBJ databases">
        <authorList>
            <consortium name="Wellcome Sanger Institute Data Sharing"/>
        </authorList>
    </citation>
    <scope>NUCLEOTIDE SEQUENCE [LARGE SCALE GENOMIC DNA]</scope>
</reference>
<evidence type="ECO:0000313" key="1">
    <source>
        <dbReference type="Ensembl" id="ENSSORP00005004365.1"/>
    </source>
</evidence>
<dbReference type="InParanoid" id="A0A672YIF2"/>
<evidence type="ECO:0008006" key="3">
    <source>
        <dbReference type="Google" id="ProtNLM"/>
    </source>
</evidence>
<accession>A0A672YIF2</accession>
<dbReference type="SUPFAM" id="SSF56204">
    <property type="entry name" value="Hect, E3 ligase catalytic domain"/>
    <property type="match status" value="1"/>
</dbReference>
<dbReference type="Proteomes" id="UP000472271">
    <property type="component" value="Chromosome 7"/>
</dbReference>
<reference evidence="1" key="3">
    <citation type="submission" date="2025-09" db="UniProtKB">
        <authorList>
            <consortium name="Ensembl"/>
        </authorList>
    </citation>
    <scope>IDENTIFICATION</scope>
</reference>
<organism evidence="1 2">
    <name type="scientific">Sphaeramia orbicularis</name>
    <name type="common">orbiculate cardinalfish</name>
    <dbReference type="NCBI Taxonomy" id="375764"/>
    <lineage>
        <taxon>Eukaryota</taxon>
        <taxon>Metazoa</taxon>
        <taxon>Chordata</taxon>
        <taxon>Craniata</taxon>
        <taxon>Vertebrata</taxon>
        <taxon>Euteleostomi</taxon>
        <taxon>Actinopterygii</taxon>
        <taxon>Neopterygii</taxon>
        <taxon>Teleostei</taxon>
        <taxon>Neoteleostei</taxon>
        <taxon>Acanthomorphata</taxon>
        <taxon>Gobiaria</taxon>
        <taxon>Kurtiformes</taxon>
        <taxon>Apogonoidei</taxon>
        <taxon>Apogonidae</taxon>
        <taxon>Apogoninae</taxon>
        <taxon>Sphaeramia</taxon>
    </lineage>
</organism>
<dbReference type="GO" id="GO:0004842">
    <property type="term" value="F:ubiquitin-protein transferase activity"/>
    <property type="evidence" value="ECO:0007669"/>
    <property type="project" value="InterPro"/>
</dbReference>
<dbReference type="InterPro" id="IPR035983">
    <property type="entry name" value="Hect_E3_ubiquitin_ligase"/>
</dbReference>
<keyword evidence="2" id="KW-1185">Reference proteome</keyword>
<name>A0A672YIF2_9TELE</name>
<protein>
    <recommendedName>
        <fullName evidence="3">HECT domain-containing protein</fullName>
    </recommendedName>
</protein>
<dbReference type="Ensembl" id="ENSSORT00005004497.1">
    <property type="protein sequence ID" value="ENSSORP00005004365.1"/>
    <property type="gene ID" value="ENSSORG00005002646.1"/>
</dbReference>
<proteinExistence type="predicted"/>
<evidence type="ECO:0000313" key="2">
    <source>
        <dbReference type="Proteomes" id="UP000472271"/>
    </source>
</evidence>
<dbReference type="Gene3D" id="3.30.2410.10">
    <property type="entry name" value="Hect, E3 ligase catalytic domain"/>
    <property type="match status" value="1"/>
</dbReference>
<dbReference type="AlphaFoldDB" id="A0A672YIF2"/>
<reference evidence="1" key="2">
    <citation type="submission" date="2025-08" db="UniProtKB">
        <authorList>
            <consortium name="Ensembl"/>
        </authorList>
    </citation>
    <scope>IDENTIFICATION</scope>
</reference>
<sequence length="168" mass="18596">IYISLIIMCLSFNSFKEGLASLHFLDTLCQHPSVLAPALCHVEKRLTATQLEQLFVPQLSLSGSNRWTTENLALSFWADYVMDCEGPVSLEELLMFSTGMKSIPPAGMTPHPCITFAPESMDPLANTCASTITPSLLQTYSLFKANMDFGIQNSPVCIFMRMYNVSSL</sequence>